<dbReference type="KEGG" id="ccan:109684642"/>
<dbReference type="OrthoDB" id="165342at2759"/>
<dbReference type="RefSeq" id="XP_020016702.1">
    <property type="nucleotide sequence ID" value="XM_020161113.1"/>
</dbReference>
<dbReference type="PRINTS" id="PR01764">
    <property type="entry name" value="MAPKPHPHTASE"/>
</dbReference>
<proteinExistence type="predicted"/>
<dbReference type="CDD" id="cd01446">
    <property type="entry name" value="DSP_MapKP"/>
    <property type="match status" value="1"/>
</dbReference>
<dbReference type="GO" id="GO:0017017">
    <property type="term" value="F:MAP kinase tyrosine/serine/threonine phosphatase activity"/>
    <property type="evidence" value="ECO:0007669"/>
    <property type="project" value="InterPro"/>
</dbReference>
<evidence type="ECO:0000259" key="1">
    <source>
        <dbReference type="PROSITE" id="PS50206"/>
    </source>
</evidence>
<evidence type="ECO:0000313" key="4">
    <source>
        <dbReference type="RefSeq" id="XP_020016702.1"/>
    </source>
</evidence>
<evidence type="ECO:0000313" key="2">
    <source>
        <dbReference type="RefSeq" id="XP_020016700.1"/>
    </source>
</evidence>
<dbReference type="AlphaFoldDB" id="A0A8B7UFF2"/>
<dbReference type="Pfam" id="PF00581">
    <property type="entry name" value="Rhodanese"/>
    <property type="match status" value="1"/>
</dbReference>
<dbReference type="SUPFAM" id="SSF52821">
    <property type="entry name" value="Rhodanese/Cell cycle control phosphatase"/>
    <property type="match status" value="1"/>
</dbReference>
<organism evidence="2">
    <name type="scientific">Castor canadensis</name>
    <name type="common">American beaver</name>
    <dbReference type="NCBI Taxonomy" id="51338"/>
    <lineage>
        <taxon>Eukaryota</taxon>
        <taxon>Metazoa</taxon>
        <taxon>Chordata</taxon>
        <taxon>Craniata</taxon>
        <taxon>Vertebrata</taxon>
        <taxon>Euteleostomi</taxon>
        <taxon>Mammalia</taxon>
        <taxon>Eutheria</taxon>
        <taxon>Euarchontoglires</taxon>
        <taxon>Glires</taxon>
        <taxon>Rodentia</taxon>
        <taxon>Castorimorpha</taxon>
        <taxon>Castoridae</taxon>
        <taxon>Castor</taxon>
    </lineage>
</organism>
<dbReference type="InterPro" id="IPR008343">
    <property type="entry name" value="MKP"/>
</dbReference>
<dbReference type="InterPro" id="IPR036873">
    <property type="entry name" value="Rhodanese-like_dom_sf"/>
</dbReference>
<reference evidence="2 3" key="1">
    <citation type="submission" date="2025-04" db="UniProtKB">
        <authorList>
            <consortium name="RefSeq"/>
        </authorList>
    </citation>
    <scope>IDENTIFICATION</scope>
    <source>
        <tissue evidence="2 3">Leukocyte</tissue>
    </source>
</reference>
<feature type="domain" description="Rhodanese" evidence="1">
    <location>
        <begin position="22"/>
        <end position="137"/>
    </location>
</feature>
<dbReference type="FunFam" id="3.40.250.10:FF:000016">
    <property type="entry name" value="Dual specificity phosphatase 16 (Predicted)"/>
    <property type="match status" value="1"/>
</dbReference>
<dbReference type="Gene3D" id="3.40.250.10">
    <property type="entry name" value="Rhodanese-like domain"/>
    <property type="match status" value="1"/>
</dbReference>
<name>A0A8B7UFF2_CASCN</name>
<sequence>MAHEMIGTQIVTESLVALLESGAEKVLLIDSRPFVEYNTSHILEAININCSKLMKRRLQQDKVLITELIQHSAKQKVDIDCNQKVVVYDQSSQDVTSLSSDCFLTVLLGKLEKSFTSVHLLAGKTDSAERTWTPAESCEQVGFPSAVSSDTVTK</sequence>
<dbReference type="PROSITE" id="PS50206">
    <property type="entry name" value="RHODANESE_3"/>
    <property type="match status" value="1"/>
</dbReference>
<gene>
    <name evidence="2 3 4" type="primary">LOC109684642</name>
</gene>
<evidence type="ECO:0000313" key="3">
    <source>
        <dbReference type="RefSeq" id="XP_020016701.1"/>
    </source>
</evidence>
<dbReference type="InterPro" id="IPR001763">
    <property type="entry name" value="Rhodanese-like_dom"/>
</dbReference>
<dbReference type="RefSeq" id="XP_020016701.1">
    <property type="nucleotide sequence ID" value="XM_020161112.1"/>
</dbReference>
<accession>A0A8B7UFF2</accession>
<protein>
    <submittedName>
        <fullName evidence="2 3">Dual specificity protein phosphatase 16-like</fullName>
    </submittedName>
</protein>
<dbReference type="SMART" id="SM00450">
    <property type="entry name" value="RHOD"/>
    <property type="match status" value="1"/>
</dbReference>
<dbReference type="RefSeq" id="XP_020016700.1">
    <property type="nucleotide sequence ID" value="XM_020161111.1"/>
</dbReference>